<dbReference type="Proteomes" id="UP000268094">
    <property type="component" value="Unassembled WGS sequence"/>
</dbReference>
<evidence type="ECO:0000313" key="3">
    <source>
        <dbReference type="Proteomes" id="UP000268094"/>
    </source>
</evidence>
<proteinExistence type="predicted"/>
<comment type="caution">
    <text evidence="2">The sequence shown here is derived from an EMBL/GenBank/DDBJ whole genome shotgun (WGS) entry which is preliminary data.</text>
</comment>
<sequence>MKLKFAFAAALGISFMGGLVATKAEAGPPCDYCIQLRIRCMNTATTPAQMDACDDRYYKCRDDICEAGH</sequence>
<reference evidence="3" key="1">
    <citation type="submission" date="2018-09" db="EMBL/GenBank/DDBJ databases">
        <authorList>
            <person name="Livingstone P.G."/>
            <person name="Whitworth D.E."/>
        </authorList>
    </citation>
    <scope>NUCLEOTIDE SEQUENCE [LARGE SCALE GENOMIC DNA]</scope>
    <source>
        <strain evidence="3">CA054A</strain>
    </source>
</reference>
<dbReference type="OrthoDB" id="9932695at2"/>
<protein>
    <submittedName>
        <fullName evidence="2">Uncharacterized protein</fullName>
    </submittedName>
</protein>
<dbReference type="EMBL" id="RAVZ01000201">
    <property type="protein sequence ID" value="RKG82002.1"/>
    <property type="molecule type" value="Genomic_DNA"/>
</dbReference>
<evidence type="ECO:0000256" key="1">
    <source>
        <dbReference type="SAM" id="SignalP"/>
    </source>
</evidence>
<feature type="signal peptide" evidence="1">
    <location>
        <begin position="1"/>
        <end position="26"/>
    </location>
</feature>
<gene>
    <name evidence="2" type="ORF">D7V88_25780</name>
</gene>
<evidence type="ECO:0000313" key="2">
    <source>
        <dbReference type="EMBL" id="RKG82002.1"/>
    </source>
</evidence>
<accession>A0A3A8IF58</accession>
<dbReference type="RefSeq" id="WP_120543285.1">
    <property type="nucleotide sequence ID" value="NZ_RAVZ01000201.1"/>
</dbReference>
<keyword evidence="3" id="KW-1185">Reference proteome</keyword>
<feature type="chain" id="PRO_5017272181" evidence="1">
    <location>
        <begin position="27"/>
        <end position="69"/>
    </location>
</feature>
<name>A0A3A8IF58_9BACT</name>
<organism evidence="2 3">
    <name type="scientific">Corallococcus terminator</name>
    <dbReference type="NCBI Taxonomy" id="2316733"/>
    <lineage>
        <taxon>Bacteria</taxon>
        <taxon>Pseudomonadati</taxon>
        <taxon>Myxococcota</taxon>
        <taxon>Myxococcia</taxon>
        <taxon>Myxococcales</taxon>
        <taxon>Cystobacterineae</taxon>
        <taxon>Myxococcaceae</taxon>
        <taxon>Corallococcus</taxon>
    </lineage>
</organism>
<keyword evidence="1" id="KW-0732">Signal</keyword>
<dbReference type="AlphaFoldDB" id="A0A3A8IF58"/>